<organism evidence="1 2">
    <name type="scientific">Strongyloides venezuelensis</name>
    <name type="common">Threadworm</name>
    <dbReference type="NCBI Taxonomy" id="75913"/>
    <lineage>
        <taxon>Eukaryota</taxon>
        <taxon>Metazoa</taxon>
        <taxon>Ecdysozoa</taxon>
        <taxon>Nematoda</taxon>
        <taxon>Chromadorea</taxon>
        <taxon>Rhabditida</taxon>
        <taxon>Tylenchina</taxon>
        <taxon>Panagrolaimomorpha</taxon>
        <taxon>Strongyloidoidea</taxon>
        <taxon>Strongyloididae</taxon>
        <taxon>Strongyloides</taxon>
    </lineage>
</organism>
<accession>A0A0K0G366</accession>
<proteinExistence type="predicted"/>
<protein>
    <submittedName>
        <fullName evidence="2">DUF4817 domain-containing protein</fullName>
    </submittedName>
</protein>
<dbReference type="WBParaSite" id="SVE_1916700.1">
    <property type="protein sequence ID" value="SVE_1916700.1"/>
    <property type="gene ID" value="SVE_1916700"/>
</dbReference>
<keyword evidence="1" id="KW-1185">Reference proteome</keyword>
<reference evidence="1" key="1">
    <citation type="submission" date="2014-07" db="EMBL/GenBank/DDBJ databases">
        <authorList>
            <person name="Martin A.A"/>
            <person name="De Silva N."/>
        </authorList>
    </citation>
    <scope>NUCLEOTIDE SEQUENCE</scope>
</reference>
<dbReference type="STRING" id="75913.A0A0K0G366"/>
<reference evidence="2" key="2">
    <citation type="submission" date="2015-08" db="UniProtKB">
        <authorList>
            <consortium name="WormBaseParasite"/>
        </authorList>
    </citation>
    <scope>IDENTIFICATION</scope>
</reference>
<sequence length="132" mass="15373">MPPLDTYKKKRFMVTEYCRQGSYTKANDKYAKEFSGRPVPCNKTIFRLYKKLRFNACVEKRVVEHNCRGHSPVNIKINSIIMFKPHVAGCQKINLLLIVLENIRFLINRHLNSGSVTASDAFTVFHHYCCNF</sequence>
<dbReference type="Proteomes" id="UP000035680">
    <property type="component" value="Unassembled WGS sequence"/>
</dbReference>
<dbReference type="AlphaFoldDB" id="A0A0K0G366"/>
<evidence type="ECO:0000313" key="1">
    <source>
        <dbReference type="Proteomes" id="UP000035680"/>
    </source>
</evidence>
<name>A0A0K0G366_STRVS</name>
<evidence type="ECO:0000313" key="2">
    <source>
        <dbReference type="WBParaSite" id="SVE_1916700.1"/>
    </source>
</evidence>